<dbReference type="Pfam" id="PF01424">
    <property type="entry name" value="R3H"/>
    <property type="match status" value="1"/>
</dbReference>
<evidence type="ECO:0000256" key="1">
    <source>
        <dbReference type="ARBA" id="ARBA00012552"/>
    </source>
</evidence>
<dbReference type="InterPro" id="IPR011709">
    <property type="entry name" value="DEAD-box_helicase_OB_fold"/>
</dbReference>
<evidence type="ECO:0000313" key="14">
    <source>
        <dbReference type="EnsemblPlants" id="Kaladp0011s1139.1.v1.1"/>
    </source>
</evidence>
<dbReference type="InterPro" id="IPR036770">
    <property type="entry name" value="Ankyrin_rpt-contain_sf"/>
</dbReference>
<evidence type="ECO:0000256" key="9">
    <source>
        <dbReference type="PROSITE-ProRule" id="PRU00023"/>
    </source>
</evidence>
<feature type="domain" description="Helicase ATP-binding" evidence="12">
    <location>
        <begin position="276"/>
        <end position="455"/>
    </location>
</feature>
<dbReference type="Gene3D" id="3.40.50.300">
    <property type="entry name" value="P-loop containing nucleotide triphosphate hydrolases"/>
    <property type="match status" value="2"/>
</dbReference>
<keyword evidence="2" id="KW-0547">Nucleotide-binding</keyword>
<dbReference type="InterPro" id="IPR007502">
    <property type="entry name" value="Helicase-assoc_dom"/>
</dbReference>
<keyword evidence="9" id="KW-0040">ANK repeat</keyword>
<comment type="catalytic activity">
    <reaction evidence="7">
        <text>ATP + H2O = ADP + phosphate + H(+)</text>
        <dbReference type="Rhea" id="RHEA:13065"/>
        <dbReference type="ChEBI" id="CHEBI:15377"/>
        <dbReference type="ChEBI" id="CHEBI:15378"/>
        <dbReference type="ChEBI" id="CHEBI:30616"/>
        <dbReference type="ChEBI" id="CHEBI:43474"/>
        <dbReference type="ChEBI" id="CHEBI:456216"/>
        <dbReference type="EC" id="3.6.4.13"/>
    </reaction>
</comment>
<reference evidence="14" key="1">
    <citation type="submission" date="2021-01" db="UniProtKB">
        <authorList>
            <consortium name="EnsemblPlants"/>
        </authorList>
    </citation>
    <scope>IDENTIFICATION</scope>
</reference>
<dbReference type="Gene3D" id="1.25.40.20">
    <property type="entry name" value="Ankyrin repeat-containing domain"/>
    <property type="match status" value="1"/>
</dbReference>
<dbReference type="Pfam" id="PF07717">
    <property type="entry name" value="OB_NTP_bind"/>
    <property type="match status" value="1"/>
</dbReference>
<dbReference type="PROSITE" id="PS51061">
    <property type="entry name" value="R3H"/>
    <property type="match status" value="1"/>
</dbReference>
<dbReference type="InterPro" id="IPR014001">
    <property type="entry name" value="Helicase_ATP-bd"/>
</dbReference>
<feature type="domain" description="R3H" evidence="11">
    <location>
        <begin position="103"/>
        <end position="167"/>
    </location>
</feature>
<dbReference type="Gramene" id="Kaladp0011s1139.1.v1.1">
    <property type="protein sequence ID" value="Kaladp0011s1139.1.v1.1"/>
    <property type="gene ID" value="Kaladp0011s1139.v1.1"/>
</dbReference>
<dbReference type="Gene3D" id="1.20.120.1080">
    <property type="match status" value="1"/>
</dbReference>
<dbReference type="PANTHER" id="PTHR18934">
    <property type="entry name" value="ATP-DEPENDENT RNA HELICASE"/>
    <property type="match status" value="1"/>
</dbReference>
<sequence length="1362" mass="151752">MRCPTRGREGEGTHIRKFKTYTTTRAGLAPGLHSSPPRSQAFASPALLRQGREPTSMTRTKKKQTATPTPSPTQKEHKPVDKKKKKAQNQNKQGEKTLPDLDETTRNLLTHKLLEIQRSNPEEGYTFEEELSNPERKFIHMTCRKMGLISKSKGKGSQRRITVRKYYRPKATEEAEGRVKLTHLTFSQEGIDVMRDLFTSYPPNDEETRDELVYQRRKSSNHMRADYDLFSKPALSKESIAKKQQVFESKKNSQRMRQIIEKRSQLPIAPYKDYITTTVNHHQVVLISGETGCGKTTQVPQFILDSMWDKGQTCKIVCSQPRRISATSVAERIAAERGQGIGEDVGYKIRLESKGGKNTSIVFCTNGILLKILVSKGSMSSTSDTKNKTNDVLSKLTHIIVDEIHERDRYSDFMLALLRDELPFYPHLRLIIMSATLDAEMFSNYFDGCPVIRVPGFTHPVKAFYLEDVIPILKSSENKQLPTSSSFVLDGPDLTQEDKAVLDEAITTAWSNYEFEPLLNLVQSEGTIKFFNYQHSVNGLTPLMVFAAKGRVDEVCMLLSLGADCSLRDSNGTTAVELAKRENQLDAVEVINNHLRTVDCNIDEEKKLIEKYIQSVNPQSVDVVLIEKLVSKICNDSDDGAILVFVPGWDDIKKIREALLASSYFNDESKFLILSLHSMVPSKDQKLVFQQPPAGCRKIILSTNIAETSVTIDDVVYVIDSGKMKEKSYDPYSNVSTLQSSWISKASVKQREGRAGRCQPGICYHLFTRDREATLPSFQIPEIKRMPIEELCLQIKMMDPDCNIETILRKTIDPPVHETIRNGITVLQDIGALSHDERLTELGEKLGVLPVHPLVSKMLFLAILLKCLDPALTFACASDYKDPFVFPIDGRERAAAAKETIASIYDGNSDQMAVIAAFECWQSAKGKRKESLFCKKYSVSSSTMHMLSGLRMQLLKELRRHGFLPGDISSYNINAHDPGIIHAVLVAGLYPMVGRLIAGKSGRTSLVEIPNGAKVRLHHRSAGSGLSFRESCKSPLIIYDEITRTDYGESIRDCTVIGPLPLLLTATEIAVAPIAQNSEASDGDSGGSHATHHMEMCDDSSGDSKDVMSSPTREVMVIVDRWLSFGLTAIDFAHIYCLRERVSRAVAFTVTHPGSKLPVALAASMHALACLLSYDGLSNMGLDSRSSKRSSHGETSNNFYDDSFLLSLLSPAYIQNMRYRNSRPEYGEMSNFHPVPQHPSFNQQPKEWWHALDRDPRIEPPSIQPALLVNPSPPLPGAIQLHPSMESLSLGESSPWNHPSGNAKKKKQKSATSTSSLQNPSEVTQKSTLVGYGATTYGPYGLRTGVGFKRGGVGVKRRRGAP</sequence>
<evidence type="ECO:0000256" key="6">
    <source>
        <dbReference type="ARBA" id="ARBA00022884"/>
    </source>
</evidence>
<dbReference type="Pfam" id="PF04408">
    <property type="entry name" value="WHD_HA2"/>
    <property type="match status" value="1"/>
</dbReference>
<feature type="repeat" description="ANK" evidence="9">
    <location>
        <begin position="538"/>
        <end position="570"/>
    </location>
</feature>
<evidence type="ECO:0000256" key="10">
    <source>
        <dbReference type="SAM" id="MobiDB-lite"/>
    </source>
</evidence>
<evidence type="ECO:0000256" key="3">
    <source>
        <dbReference type="ARBA" id="ARBA00022801"/>
    </source>
</evidence>
<dbReference type="InterPro" id="IPR048333">
    <property type="entry name" value="HA2_WH"/>
</dbReference>
<dbReference type="InterPro" id="IPR001374">
    <property type="entry name" value="R3H_dom"/>
</dbReference>
<keyword evidence="6" id="KW-0694">RNA-binding</keyword>
<evidence type="ECO:0000259" key="13">
    <source>
        <dbReference type="PROSITE" id="PS51194"/>
    </source>
</evidence>
<keyword evidence="3" id="KW-0378">Hydrolase</keyword>
<evidence type="ECO:0000256" key="5">
    <source>
        <dbReference type="ARBA" id="ARBA00022840"/>
    </source>
</evidence>
<name>A0A7N0RJX1_KALFE</name>
<accession>A0A7N0RJX1</accession>
<evidence type="ECO:0000256" key="7">
    <source>
        <dbReference type="ARBA" id="ARBA00047984"/>
    </source>
</evidence>
<dbReference type="Gene3D" id="3.30.1370.50">
    <property type="entry name" value="R3H-like domain"/>
    <property type="match status" value="1"/>
</dbReference>
<dbReference type="PROSITE" id="PS50297">
    <property type="entry name" value="ANK_REP_REGION"/>
    <property type="match status" value="1"/>
</dbReference>
<keyword evidence="15" id="KW-1185">Reference proteome</keyword>
<dbReference type="PROSITE" id="PS50088">
    <property type="entry name" value="ANK_REPEAT"/>
    <property type="match status" value="1"/>
</dbReference>
<evidence type="ECO:0000259" key="11">
    <source>
        <dbReference type="PROSITE" id="PS51061"/>
    </source>
</evidence>
<dbReference type="SMART" id="SM00487">
    <property type="entry name" value="DEXDc"/>
    <property type="match status" value="1"/>
</dbReference>
<dbReference type="GO" id="GO:0016787">
    <property type="term" value="F:hydrolase activity"/>
    <property type="evidence" value="ECO:0007669"/>
    <property type="project" value="UniProtKB-KW"/>
</dbReference>
<evidence type="ECO:0000256" key="8">
    <source>
        <dbReference type="ARBA" id="ARBA00060772"/>
    </source>
</evidence>
<feature type="compositionally biased region" description="Basic and acidic residues" evidence="10">
    <location>
        <begin position="1"/>
        <end position="14"/>
    </location>
</feature>
<dbReference type="CDD" id="cd18791">
    <property type="entry name" value="SF2_C_RHA"/>
    <property type="match status" value="1"/>
</dbReference>
<dbReference type="GO" id="GO:0003724">
    <property type="term" value="F:RNA helicase activity"/>
    <property type="evidence" value="ECO:0007669"/>
    <property type="project" value="UniProtKB-EC"/>
</dbReference>
<feature type="compositionally biased region" description="Polar residues" evidence="10">
    <location>
        <begin position="1288"/>
        <end position="1300"/>
    </location>
</feature>
<dbReference type="Pfam" id="PF00271">
    <property type="entry name" value="Helicase_C"/>
    <property type="match status" value="1"/>
</dbReference>
<dbReference type="PROSITE" id="PS51194">
    <property type="entry name" value="HELICASE_CTER"/>
    <property type="match status" value="1"/>
</dbReference>
<keyword evidence="4" id="KW-0347">Helicase</keyword>
<dbReference type="InterPro" id="IPR036867">
    <property type="entry name" value="R3H_dom_sf"/>
</dbReference>
<feature type="compositionally biased region" description="Basic and acidic residues" evidence="10">
    <location>
        <begin position="1092"/>
        <end position="1106"/>
    </location>
</feature>
<dbReference type="GO" id="GO:0005524">
    <property type="term" value="F:ATP binding"/>
    <property type="evidence" value="ECO:0007669"/>
    <property type="project" value="UniProtKB-KW"/>
</dbReference>
<dbReference type="Pfam" id="PF00270">
    <property type="entry name" value="DEAD"/>
    <property type="match status" value="1"/>
</dbReference>
<dbReference type="PANTHER" id="PTHR18934:SF213">
    <property type="entry name" value="3'-5' RNA HELICASE YTHDC2"/>
    <property type="match status" value="1"/>
</dbReference>
<evidence type="ECO:0000256" key="2">
    <source>
        <dbReference type="ARBA" id="ARBA00022741"/>
    </source>
</evidence>
<evidence type="ECO:0000259" key="12">
    <source>
        <dbReference type="PROSITE" id="PS51192"/>
    </source>
</evidence>
<proteinExistence type="inferred from homology"/>
<dbReference type="FunFam" id="3.40.50.300:FF:000860">
    <property type="entry name" value="DExH-box ATP-dependent RNA helicase DExH6"/>
    <property type="match status" value="1"/>
</dbReference>
<comment type="similarity">
    <text evidence="8">Belongs to the DExH box helicase family.</text>
</comment>
<dbReference type="InterPro" id="IPR002110">
    <property type="entry name" value="Ankyrin_rpt"/>
</dbReference>
<dbReference type="Pfam" id="PF21010">
    <property type="entry name" value="HA2_C"/>
    <property type="match status" value="1"/>
</dbReference>
<dbReference type="GO" id="GO:0003723">
    <property type="term" value="F:RNA binding"/>
    <property type="evidence" value="ECO:0007669"/>
    <property type="project" value="UniProtKB-KW"/>
</dbReference>
<dbReference type="SUPFAM" id="SSF82708">
    <property type="entry name" value="R3H domain"/>
    <property type="match status" value="1"/>
</dbReference>
<feature type="compositionally biased region" description="Basic and acidic residues" evidence="10">
    <location>
        <begin position="93"/>
        <end position="103"/>
    </location>
</feature>
<dbReference type="EC" id="3.6.4.13" evidence="1"/>
<dbReference type="InterPro" id="IPR011545">
    <property type="entry name" value="DEAD/DEAH_box_helicase_dom"/>
</dbReference>
<dbReference type="OMA" id="HMECGSA"/>
<dbReference type="SMART" id="SM00847">
    <property type="entry name" value="HA2"/>
    <property type="match status" value="1"/>
</dbReference>
<dbReference type="Pfam" id="PF13857">
    <property type="entry name" value="Ank_5"/>
    <property type="match status" value="1"/>
</dbReference>
<dbReference type="CDD" id="cd17917">
    <property type="entry name" value="DEXHc_RHA-like"/>
    <property type="match status" value="1"/>
</dbReference>
<dbReference type="PROSITE" id="PS51192">
    <property type="entry name" value="HELICASE_ATP_BIND_1"/>
    <property type="match status" value="1"/>
</dbReference>
<feature type="region of interest" description="Disordered" evidence="10">
    <location>
        <begin position="1078"/>
        <end position="1108"/>
    </location>
</feature>
<dbReference type="EnsemblPlants" id="Kaladp0011s1139.1.v1.1">
    <property type="protein sequence ID" value="Kaladp0011s1139.1.v1.1"/>
    <property type="gene ID" value="Kaladp0011s1139.v1.1"/>
</dbReference>
<dbReference type="FunFam" id="3.40.50.300:FF:000526">
    <property type="entry name" value="DExH-box ATP-dependent RNA helicase DExH3"/>
    <property type="match status" value="1"/>
</dbReference>
<dbReference type="SMART" id="SM00248">
    <property type="entry name" value="ANK"/>
    <property type="match status" value="2"/>
</dbReference>
<dbReference type="InterPro" id="IPR001650">
    <property type="entry name" value="Helicase_C-like"/>
</dbReference>
<dbReference type="SUPFAM" id="SSF52540">
    <property type="entry name" value="P-loop containing nucleoside triphosphate hydrolases"/>
    <property type="match status" value="2"/>
</dbReference>
<feature type="region of interest" description="Disordered" evidence="10">
    <location>
        <begin position="1288"/>
        <end position="1362"/>
    </location>
</feature>
<protein>
    <recommendedName>
        <fullName evidence="1">RNA helicase</fullName>
        <ecNumber evidence="1">3.6.4.13</ecNumber>
    </recommendedName>
</protein>
<dbReference type="SMART" id="SM00393">
    <property type="entry name" value="R3H"/>
    <property type="match status" value="1"/>
</dbReference>
<evidence type="ECO:0000313" key="15">
    <source>
        <dbReference type="Proteomes" id="UP000594263"/>
    </source>
</evidence>
<dbReference type="Proteomes" id="UP000594263">
    <property type="component" value="Unplaced"/>
</dbReference>
<feature type="compositionally biased region" description="Polar residues" evidence="10">
    <location>
        <begin position="1317"/>
        <end position="1328"/>
    </location>
</feature>
<keyword evidence="5" id="KW-0067">ATP-binding</keyword>
<evidence type="ECO:0000256" key="4">
    <source>
        <dbReference type="ARBA" id="ARBA00022806"/>
    </source>
</evidence>
<feature type="domain" description="Helicase C-terminal" evidence="13">
    <location>
        <begin position="625"/>
        <end position="799"/>
    </location>
</feature>
<feature type="region of interest" description="Disordered" evidence="10">
    <location>
        <begin position="1"/>
        <end position="103"/>
    </location>
</feature>
<dbReference type="SMART" id="SM00490">
    <property type="entry name" value="HELICc"/>
    <property type="match status" value="1"/>
</dbReference>
<dbReference type="InterPro" id="IPR027417">
    <property type="entry name" value="P-loop_NTPase"/>
</dbReference>
<organism evidence="14 15">
    <name type="scientific">Kalanchoe fedtschenkoi</name>
    <name type="common">Lavender scallops</name>
    <name type="synonym">South American air plant</name>
    <dbReference type="NCBI Taxonomy" id="63787"/>
    <lineage>
        <taxon>Eukaryota</taxon>
        <taxon>Viridiplantae</taxon>
        <taxon>Streptophyta</taxon>
        <taxon>Embryophyta</taxon>
        <taxon>Tracheophyta</taxon>
        <taxon>Spermatophyta</taxon>
        <taxon>Magnoliopsida</taxon>
        <taxon>eudicotyledons</taxon>
        <taxon>Gunneridae</taxon>
        <taxon>Pentapetalae</taxon>
        <taxon>Saxifragales</taxon>
        <taxon>Crassulaceae</taxon>
        <taxon>Kalanchoe</taxon>
    </lineage>
</organism>
<dbReference type="SUPFAM" id="SSF48403">
    <property type="entry name" value="Ankyrin repeat"/>
    <property type="match status" value="1"/>
</dbReference>